<protein>
    <submittedName>
        <fullName evidence="2">Growth/differentiation factor 10</fullName>
    </submittedName>
</protein>
<feature type="region of interest" description="Disordered" evidence="1">
    <location>
        <begin position="104"/>
        <end position="155"/>
    </location>
</feature>
<feature type="region of interest" description="Disordered" evidence="1">
    <location>
        <begin position="280"/>
        <end position="299"/>
    </location>
</feature>
<proteinExistence type="predicted"/>
<dbReference type="Proteomes" id="UP000646548">
    <property type="component" value="Unassembled WGS sequence"/>
</dbReference>
<evidence type="ECO:0000313" key="3">
    <source>
        <dbReference type="Proteomes" id="UP000646548"/>
    </source>
</evidence>
<dbReference type="AlphaFoldDB" id="A0A834F687"/>
<evidence type="ECO:0000313" key="2">
    <source>
        <dbReference type="EMBL" id="KAF6723096.1"/>
    </source>
</evidence>
<feature type="compositionally biased region" description="Basic and acidic residues" evidence="1">
    <location>
        <begin position="121"/>
        <end position="139"/>
    </location>
</feature>
<accession>A0A834F687</accession>
<sequence>MSCGCEEPTEWSFRERKQLTEASRGGGRGSAITACDERPGGADVIRRDLNQLLFQPRPSSWRDTGVSKSALWSSEETLNSPLGLGARGEFSLPGARWLRALTRHAASKRGSPPFPQTAVAREPRRSSYLDAGLRSERSGAHLHAAPRSDAPPDAERRVFTHESPDTLSASMFRLYESYSKEPQSRKGGNTVRSFRAVPRVLNGKDVFQFNLSSIPDSEVSPPRLFAFSPQASSSPPEAVAFPTASPLLCRSRSRKTPLLRILPELGVGEHDPGVFHQRLVADGGRHGGGETRSGCQGGR</sequence>
<evidence type="ECO:0000256" key="1">
    <source>
        <dbReference type="SAM" id="MobiDB-lite"/>
    </source>
</evidence>
<comment type="caution">
    <text evidence="2">The sequence shown here is derived from an EMBL/GenBank/DDBJ whole genome shotgun (WGS) entry which is preliminary data.</text>
</comment>
<feature type="region of interest" description="Disordered" evidence="1">
    <location>
        <begin position="17"/>
        <end position="39"/>
    </location>
</feature>
<gene>
    <name evidence="2" type="ORF">FQA47_000297</name>
</gene>
<name>A0A834F687_ORYME</name>
<dbReference type="EMBL" id="WKFB01000440">
    <property type="protein sequence ID" value="KAF6723096.1"/>
    <property type="molecule type" value="Genomic_DNA"/>
</dbReference>
<organism evidence="2 3">
    <name type="scientific">Oryzias melastigma</name>
    <name type="common">Marine medaka</name>
    <dbReference type="NCBI Taxonomy" id="30732"/>
    <lineage>
        <taxon>Eukaryota</taxon>
        <taxon>Metazoa</taxon>
        <taxon>Chordata</taxon>
        <taxon>Craniata</taxon>
        <taxon>Vertebrata</taxon>
        <taxon>Euteleostomi</taxon>
        <taxon>Actinopterygii</taxon>
        <taxon>Neopterygii</taxon>
        <taxon>Teleostei</taxon>
        <taxon>Neoteleostei</taxon>
        <taxon>Acanthomorphata</taxon>
        <taxon>Ovalentaria</taxon>
        <taxon>Atherinomorphae</taxon>
        <taxon>Beloniformes</taxon>
        <taxon>Adrianichthyidae</taxon>
        <taxon>Oryziinae</taxon>
        <taxon>Oryzias</taxon>
    </lineage>
</organism>
<reference evidence="2" key="1">
    <citation type="journal article" name="BMC Genomics">
        <title>Long-read sequencing and de novo genome assembly of marine medaka (Oryzias melastigma).</title>
        <authorList>
            <person name="Liang P."/>
            <person name="Saqib H.S.A."/>
            <person name="Ni X."/>
            <person name="Shen Y."/>
        </authorList>
    </citation>
    <scope>NUCLEOTIDE SEQUENCE</scope>
    <source>
        <strain evidence="2">Bigg-433</strain>
    </source>
</reference>